<protein>
    <submittedName>
        <fullName evidence="1">Uncharacterized protein</fullName>
    </submittedName>
</protein>
<comment type="caution">
    <text evidence="1">The sequence shown here is derived from an EMBL/GenBank/DDBJ whole genome shotgun (WGS) entry which is preliminary data.</text>
</comment>
<evidence type="ECO:0000313" key="1">
    <source>
        <dbReference type="EMBL" id="KAK8786510.1"/>
    </source>
</evidence>
<keyword evidence="2" id="KW-1185">Reference proteome</keyword>
<organism evidence="1 2">
    <name type="scientific">Amblyomma americanum</name>
    <name type="common">Lone star tick</name>
    <dbReference type="NCBI Taxonomy" id="6943"/>
    <lineage>
        <taxon>Eukaryota</taxon>
        <taxon>Metazoa</taxon>
        <taxon>Ecdysozoa</taxon>
        <taxon>Arthropoda</taxon>
        <taxon>Chelicerata</taxon>
        <taxon>Arachnida</taxon>
        <taxon>Acari</taxon>
        <taxon>Parasitiformes</taxon>
        <taxon>Ixodida</taxon>
        <taxon>Ixodoidea</taxon>
        <taxon>Ixodidae</taxon>
        <taxon>Amblyomminae</taxon>
        <taxon>Amblyomma</taxon>
    </lineage>
</organism>
<gene>
    <name evidence="1" type="ORF">V5799_023713</name>
</gene>
<proteinExistence type="predicted"/>
<evidence type="ECO:0000313" key="2">
    <source>
        <dbReference type="Proteomes" id="UP001321473"/>
    </source>
</evidence>
<accession>A0AAQ4FH82</accession>
<name>A0AAQ4FH82_AMBAM</name>
<reference evidence="1 2" key="1">
    <citation type="journal article" date="2023" name="Arcadia Sci">
        <title>De novo assembly of a long-read Amblyomma americanum tick genome.</title>
        <authorList>
            <person name="Chou S."/>
            <person name="Poskanzer K.E."/>
            <person name="Rollins M."/>
            <person name="Thuy-Boun P.S."/>
        </authorList>
    </citation>
    <scope>NUCLEOTIDE SEQUENCE [LARGE SCALE GENOMIC DNA]</scope>
    <source>
        <strain evidence="1">F_SG_1</strain>
        <tissue evidence="1">Salivary glands</tissue>
    </source>
</reference>
<dbReference type="AlphaFoldDB" id="A0AAQ4FH82"/>
<dbReference type="EMBL" id="JARKHS020002685">
    <property type="protein sequence ID" value="KAK8786510.1"/>
    <property type="molecule type" value="Genomic_DNA"/>
</dbReference>
<sequence length="93" mass="10696">MQYFFQYWALVSTAATRSNWTTEYLKAFRLRWKNLPDYTGYDYVLNSVELAIAVATPPAYYRNGTKAMLYGGLLFSMAMQMVRAIDAEGLKCP</sequence>
<dbReference type="Proteomes" id="UP001321473">
    <property type="component" value="Unassembled WGS sequence"/>
</dbReference>